<dbReference type="GO" id="GO:0008859">
    <property type="term" value="F:exoribonuclease II activity"/>
    <property type="evidence" value="ECO:0007669"/>
    <property type="project" value="UniProtKB-UniRule"/>
</dbReference>
<dbReference type="GO" id="GO:0005829">
    <property type="term" value="C:cytosol"/>
    <property type="evidence" value="ECO:0007669"/>
    <property type="project" value="TreeGrafter"/>
</dbReference>
<reference evidence="10 11" key="1">
    <citation type="submission" date="2018-10" db="EMBL/GenBank/DDBJ databases">
        <title>Comparative functional genomics of the obligate endosymbiont Buchnera aphidicola.</title>
        <authorList>
            <person name="Chong R.A."/>
        </authorList>
    </citation>
    <scope>NUCLEOTIDE SEQUENCE [LARGE SCALE GENOMIC DNA]</scope>
    <source>
        <strain evidence="10 11">Ska</strain>
    </source>
</reference>
<dbReference type="AlphaFoldDB" id="A0A4D6Y9C6"/>
<comment type="similarity">
    <text evidence="2">Belongs to the RNR ribonuclease family. RNase II subfamily.</text>
</comment>
<accession>A0A4D6Y9C6</accession>
<dbReference type="SUPFAM" id="SSF50249">
    <property type="entry name" value="Nucleic acid-binding proteins"/>
    <property type="match status" value="3"/>
</dbReference>
<dbReference type="PANTHER" id="PTHR23355:SF37">
    <property type="entry name" value="EXORIBONUCLEASE 2"/>
    <property type="match status" value="1"/>
</dbReference>
<name>A0A4D6Y9C6_9GAMM</name>
<evidence type="ECO:0000256" key="7">
    <source>
        <dbReference type="ARBA" id="ARBA00022884"/>
    </source>
</evidence>
<evidence type="ECO:0000256" key="5">
    <source>
        <dbReference type="ARBA" id="ARBA00022801"/>
    </source>
</evidence>
<evidence type="ECO:0000256" key="8">
    <source>
        <dbReference type="NCBIfam" id="TIGR02062"/>
    </source>
</evidence>
<dbReference type="Pfam" id="PF00773">
    <property type="entry name" value="RNB"/>
    <property type="match status" value="1"/>
</dbReference>
<organism evidence="10 11">
    <name type="scientific">Buchnera aphidicola</name>
    <name type="common">Sarucallis kahawaluokalani</name>
    <dbReference type="NCBI Taxonomy" id="1241878"/>
    <lineage>
        <taxon>Bacteria</taxon>
        <taxon>Pseudomonadati</taxon>
        <taxon>Pseudomonadota</taxon>
        <taxon>Gammaproteobacteria</taxon>
        <taxon>Enterobacterales</taxon>
        <taxon>Erwiniaceae</taxon>
        <taxon>Buchnera</taxon>
    </lineage>
</organism>
<dbReference type="Proteomes" id="UP000298685">
    <property type="component" value="Chromosome"/>
</dbReference>
<dbReference type="Gene3D" id="2.40.50.140">
    <property type="entry name" value="Nucleic acid-binding proteins"/>
    <property type="match status" value="2"/>
</dbReference>
<evidence type="ECO:0000256" key="6">
    <source>
        <dbReference type="ARBA" id="ARBA00022839"/>
    </source>
</evidence>
<feature type="domain" description="RNB" evidence="9">
    <location>
        <begin position="203"/>
        <end position="530"/>
    </location>
</feature>
<keyword evidence="7" id="KW-0694">RNA-binding</keyword>
<evidence type="ECO:0000256" key="4">
    <source>
        <dbReference type="ARBA" id="ARBA00022722"/>
    </source>
</evidence>
<keyword evidence="5 10" id="KW-0378">Hydrolase</keyword>
<protein>
    <recommendedName>
        <fullName evidence="8">Exoribonuclease II</fullName>
        <ecNumber evidence="8">3.1.13.1</ecNumber>
    </recommendedName>
</protein>
<proteinExistence type="inferred from homology"/>
<dbReference type="EC" id="3.1.13.1" evidence="8"/>
<dbReference type="InterPro" id="IPR050180">
    <property type="entry name" value="RNR_Ribonuclease"/>
</dbReference>
<evidence type="ECO:0000256" key="3">
    <source>
        <dbReference type="ARBA" id="ARBA00022490"/>
    </source>
</evidence>
<keyword evidence="3" id="KW-0963">Cytoplasm</keyword>
<dbReference type="EMBL" id="CP032999">
    <property type="protein sequence ID" value="QCI25979.1"/>
    <property type="molecule type" value="Genomic_DNA"/>
</dbReference>
<dbReference type="InterPro" id="IPR011804">
    <property type="entry name" value="RNase_II"/>
</dbReference>
<evidence type="ECO:0000313" key="11">
    <source>
        <dbReference type="Proteomes" id="UP000298685"/>
    </source>
</evidence>
<keyword evidence="6" id="KW-0269">Exonuclease</keyword>
<evidence type="ECO:0000256" key="1">
    <source>
        <dbReference type="ARBA" id="ARBA00001849"/>
    </source>
</evidence>
<dbReference type="NCBIfam" id="TIGR02062">
    <property type="entry name" value="RNase_B"/>
    <property type="match status" value="1"/>
</dbReference>
<evidence type="ECO:0000259" key="9">
    <source>
        <dbReference type="SMART" id="SM00955"/>
    </source>
</evidence>
<dbReference type="InterPro" id="IPR004476">
    <property type="entry name" value="RNase_II/RNase_R"/>
</dbReference>
<sequence>MNKKLLLLFFWNHFMLTKEVVLKSDIQLNIQNKKVVGFIKKYNDRFGLLQSKHKLNYFIPEKYINQFMNGDKIVAKILYKKKIFFVEPLFLIKPFLYKFIGSIKKIGINFFIQPQYPLIKILFFCCIDYKKFQNIQNGDWFFAKLIHHKLNSSKAFHVYLLKCIARTNDNFLPWKVVLSNYNIDYVPCKKKNYDICLKNNLFRMDLTHLHFITIDNKDTKDIDDAVFLTDIGGQKIKMIVAISDPTSYISPGSKLDIIASKRLFTNYIPGLNIPMLPRELSEGIFSLHPKKKKPVLACEVYIDKYGNLSEDISFFLAWIKSESQLNYHDVSNWIQRKGSWKPDTDTANQLNLLHVLCNRRIQWRKKNALIFKDQPEYRFYFSKKKDVVKISMEHKTIANKMIEEAMIIANISAAKFLSKKLGFGIYNIHTGFHKINAKNISLLLKQYDINVHHEKIVTLIGFCKLYRLLEKSSNGYIEHRIRRYQSLGTMSITPKPHFGLGFKEYLTWTSPIRKYSDMINHRLLKDVILGNPANKPSEKILLDIINCKRRNQFIKKNVESWLYIKFFHKYHQCKKIFMAKIFDILPSGIKARLLINGANIFIPIIYITRIKNELICDQKNGILYFQNKELYRISNILSVIIIKVKILERLIIAKPFI</sequence>
<dbReference type="InterPro" id="IPR012340">
    <property type="entry name" value="NA-bd_OB-fold"/>
</dbReference>
<dbReference type="GO" id="GO:0006402">
    <property type="term" value="P:mRNA catabolic process"/>
    <property type="evidence" value="ECO:0007669"/>
    <property type="project" value="TreeGrafter"/>
</dbReference>
<dbReference type="Gene3D" id="2.40.50.640">
    <property type="match status" value="1"/>
</dbReference>
<gene>
    <name evidence="10" type="ORF">D9V78_00930</name>
</gene>
<dbReference type="RefSeq" id="WP_158350531.1">
    <property type="nucleotide sequence ID" value="NZ_CP032999.1"/>
</dbReference>
<dbReference type="NCBIfam" id="NF003455">
    <property type="entry name" value="PRK05054.1"/>
    <property type="match status" value="1"/>
</dbReference>
<dbReference type="GO" id="GO:0003723">
    <property type="term" value="F:RNA binding"/>
    <property type="evidence" value="ECO:0007669"/>
    <property type="project" value="UniProtKB-KW"/>
</dbReference>
<dbReference type="PROSITE" id="PS01175">
    <property type="entry name" value="RIBONUCLEASE_II"/>
    <property type="match status" value="1"/>
</dbReference>
<dbReference type="OrthoDB" id="9764149at2"/>
<dbReference type="InterPro" id="IPR001900">
    <property type="entry name" value="RNase_II/R"/>
</dbReference>
<keyword evidence="4" id="KW-0540">Nuclease</keyword>
<comment type="catalytic activity">
    <reaction evidence="1">
        <text>Exonucleolytic cleavage in the 3'- to 5'-direction to yield nucleoside 5'-phosphates.</text>
        <dbReference type="EC" id="3.1.13.1"/>
    </reaction>
</comment>
<dbReference type="SMART" id="SM00955">
    <property type="entry name" value="RNB"/>
    <property type="match status" value="1"/>
</dbReference>
<dbReference type="NCBIfam" id="TIGR00358">
    <property type="entry name" value="3_prime_RNase"/>
    <property type="match status" value="1"/>
</dbReference>
<evidence type="ECO:0000256" key="2">
    <source>
        <dbReference type="ARBA" id="ARBA00009925"/>
    </source>
</evidence>
<dbReference type="InterPro" id="IPR022966">
    <property type="entry name" value="RNase_II/R_CS"/>
</dbReference>
<evidence type="ECO:0000313" key="10">
    <source>
        <dbReference type="EMBL" id="QCI25979.1"/>
    </source>
</evidence>
<dbReference type="PANTHER" id="PTHR23355">
    <property type="entry name" value="RIBONUCLEASE"/>
    <property type="match status" value="1"/>
</dbReference>